<feature type="region of interest" description="Disordered" evidence="17">
    <location>
        <begin position="674"/>
        <end position="717"/>
    </location>
</feature>
<feature type="compositionally biased region" description="Basic residues" evidence="17">
    <location>
        <begin position="693"/>
        <end position="702"/>
    </location>
</feature>
<keyword evidence="11" id="KW-0862">Zinc</keyword>
<evidence type="ECO:0000256" key="5">
    <source>
        <dbReference type="ARBA" id="ARBA00022490"/>
    </source>
</evidence>
<dbReference type="NCBIfam" id="TIGR00376">
    <property type="entry name" value="IGHMBP2 family helicase"/>
    <property type="match status" value="1"/>
</dbReference>
<dbReference type="InterPro" id="IPR041679">
    <property type="entry name" value="DNA2/NAM7-like_C"/>
</dbReference>
<dbReference type="InterPro" id="IPR004483">
    <property type="entry name" value="SMUBP-2/Hcs1-like"/>
</dbReference>
<evidence type="ECO:0000256" key="4">
    <source>
        <dbReference type="ARBA" id="ARBA00012551"/>
    </source>
</evidence>
<dbReference type="InterPro" id="IPR048761">
    <property type="entry name" value="SMUBP-2_HCS1_1B"/>
</dbReference>
<keyword evidence="5" id="KW-0963">Cytoplasm</keyword>
<evidence type="ECO:0000256" key="1">
    <source>
        <dbReference type="ARBA" id="ARBA00004123"/>
    </source>
</evidence>
<dbReference type="SUPFAM" id="SSF82708">
    <property type="entry name" value="R3H domain"/>
    <property type="match status" value="1"/>
</dbReference>
<dbReference type="SUPFAM" id="SSF118310">
    <property type="entry name" value="AN1-like Zinc finger"/>
    <property type="match status" value="1"/>
</dbReference>
<dbReference type="Gene3D" id="3.30.1370.50">
    <property type="entry name" value="R3H-like domain"/>
    <property type="match status" value="1"/>
</dbReference>
<dbReference type="EC" id="3.6.4.12" evidence="4"/>
<evidence type="ECO:0000256" key="18">
    <source>
        <dbReference type="SAM" id="SignalP"/>
    </source>
</evidence>
<dbReference type="PANTHER" id="PTHR43788:SF8">
    <property type="entry name" value="DNA-BINDING PROTEIN SMUBP-2"/>
    <property type="match status" value="1"/>
</dbReference>
<dbReference type="Gene3D" id="4.10.1110.10">
    <property type="entry name" value="AN1-like Zinc finger"/>
    <property type="match status" value="1"/>
</dbReference>
<dbReference type="SMART" id="SM00393">
    <property type="entry name" value="R3H"/>
    <property type="match status" value="1"/>
</dbReference>
<feature type="coiled-coil region" evidence="16">
    <location>
        <begin position="324"/>
        <end position="351"/>
    </location>
</feature>
<dbReference type="InterPro" id="IPR047187">
    <property type="entry name" value="SF1_C_Upf1"/>
</dbReference>
<keyword evidence="10" id="KW-0347">Helicase</keyword>
<evidence type="ECO:0000256" key="17">
    <source>
        <dbReference type="SAM" id="MobiDB-lite"/>
    </source>
</evidence>
<reference evidence="22" key="1">
    <citation type="submission" date="2025-08" db="UniProtKB">
        <authorList>
            <consortium name="RefSeq"/>
        </authorList>
    </citation>
    <scope>IDENTIFICATION</scope>
    <source>
        <tissue evidence="22">Muscle</tissue>
    </source>
</reference>
<dbReference type="PROSITE" id="PS51061">
    <property type="entry name" value="R3H"/>
    <property type="match status" value="1"/>
</dbReference>
<dbReference type="PANTHER" id="PTHR43788">
    <property type="entry name" value="DNA2/NAM7 HELICASE FAMILY MEMBER"/>
    <property type="match status" value="1"/>
</dbReference>
<feature type="signal peptide" evidence="18">
    <location>
        <begin position="1"/>
        <end position="20"/>
    </location>
</feature>
<keyword evidence="21" id="KW-1185">Reference proteome</keyword>
<evidence type="ECO:0000256" key="7">
    <source>
        <dbReference type="ARBA" id="ARBA00022741"/>
    </source>
</evidence>
<evidence type="ECO:0000256" key="14">
    <source>
        <dbReference type="ARBA" id="ARBA00048432"/>
    </source>
</evidence>
<dbReference type="Gene3D" id="3.40.50.300">
    <property type="entry name" value="P-loop containing nucleotide triphosphate hydrolases"/>
    <property type="match status" value="2"/>
</dbReference>
<evidence type="ECO:0000256" key="3">
    <source>
        <dbReference type="ARBA" id="ARBA00007913"/>
    </source>
</evidence>
<dbReference type="Pfam" id="PF21138">
    <property type="entry name" value="SMUBP-2_HCS1_1B"/>
    <property type="match status" value="1"/>
</dbReference>
<keyword evidence="6" id="KW-0479">Metal-binding</keyword>
<dbReference type="InterPro" id="IPR014001">
    <property type="entry name" value="Helicase_ATP-bd"/>
</dbReference>
<name>A0ABM1T1Y8_LIMPO</name>
<dbReference type="SUPFAM" id="SSF52540">
    <property type="entry name" value="P-loop containing nucleoside triphosphate hydrolases"/>
    <property type="match status" value="1"/>
</dbReference>
<keyword evidence="16" id="KW-0175">Coiled coil</keyword>
<dbReference type="InterPro" id="IPR036867">
    <property type="entry name" value="R3H_dom_sf"/>
</dbReference>
<feature type="compositionally biased region" description="Basic and acidic residues" evidence="17">
    <location>
        <begin position="674"/>
        <end position="692"/>
    </location>
</feature>
<protein>
    <recommendedName>
        <fullName evidence="4">DNA helicase</fullName>
        <ecNumber evidence="4">3.6.4.12</ecNumber>
    </recommendedName>
</protein>
<proteinExistence type="inferred from homology"/>
<dbReference type="InterPro" id="IPR035896">
    <property type="entry name" value="AN1-like_Znf"/>
</dbReference>
<dbReference type="CDD" id="cd18044">
    <property type="entry name" value="DEXXQc_SMUBP2"/>
    <property type="match status" value="1"/>
</dbReference>
<dbReference type="InterPro" id="IPR027417">
    <property type="entry name" value="P-loop_NTPase"/>
</dbReference>
<organism evidence="21 22">
    <name type="scientific">Limulus polyphemus</name>
    <name type="common">Atlantic horseshoe crab</name>
    <dbReference type="NCBI Taxonomy" id="6850"/>
    <lineage>
        <taxon>Eukaryota</taxon>
        <taxon>Metazoa</taxon>
        <taxon>Ecdysozoa</taxon>
        <taxon>Arthropoda</taxon>
        <taxon>Chelicerata</taxon>
        <taxon>Merostomata</taxon>
        <taxon>Xiphosura</taxon>
        <taxon>Limulidae</taxon>
        <taxon>Limulus</taxon>
    </lineage>
</organism>
<dbReference type="InterPro" id="IPR001374">
    <property type="entry name" value="R3H_dom"/>
</dbReference>
<evidence type="ECO:0000256" key="13">
    <source>
        <dbReference type="ARBA" id="ARBA00023242"/>
    </source>
</evidence>
<comment type="catalytic activity">
    <reaction evidence="14">
        <text>ATP + H2O = ADP + phosphate + H(+)</text>
        <dbReference type="Rhea" id="RHEA:13065"/>
        <dbReference type="ChEBI" id="CHEBI:15377"/>
        <dbReference type="ChEBI" id="CHEBI:15378"/>
        <dbReference type="ChEBI" id="CHEBI:30616"/>
        <dbReference type="ChEBI" id="CHEBI:43474"/>
        <dbReference type="ChEBI" id="CHEBI:456216"/>
        <dbReference type="EC" id="3.6.4.12"/>
    </reaction>
    <physiologicalReaction direction="left-to-right" evidence="14">
        <dbReference type="Rhea" id="RHEA:13066"/>
    </physiologicalReaction>
</comment>
<dbReference type="Pfam" id="PF13086">
    <property type="entry name" value="AAA_11"/>
    <property type="match status" value="1"/>
</dbReference>
<evidence type="ECO:0000256" key="16">
    <source>
        <dbReference type="SAM" id="Coils"/>
    </source>
</evidence>
<dbReference type="GeneID" id="106466223"/>
<evidence type="ECO:0000259" key="20">
    <source>
        <dbReference type="PROSITE" id="PS51061"/>
    </source>
</evidence>
<dbReference type="SMART" id="SM00487">
    <property type="entry name" value="DEXDc"/>
    <property type="match status" value="1"/>
</dbReference>
<evidence type="ECO:0000313" key="21">
    <source>
        <dbReference type="Proteomes" id="UP000694941"/>
    </source>
</evidence>
<evidence type="ECO:0000256" key="6">
    <source>
        <dbReference type="ARBA" id="ARBA00022723"/>
    </source>
</evidence>
<dbReference type="CDD" id="cd18808">
    <property type="entry name" value="SF1_C_Upf1"/>
    <property type="match status" value="1"/>
</dbReference>
<sequence>MFILILTLTLIQFQTMTLEAFVSKHLDLLHLEHEAEIDENRKLHASCSLKELQQRGVCILNLRLGGHRTGLYGRTNCTFEHFWGKLLPTNLFSSGDIAGVALSQEKNENILASGIVTRTTEKEICLSFDESFDLLEIDDKTQYRLMKLTNDVTYNRLKRTLLQLQKGNYGHSSTLVSVLFGDQEPSETVTLMDNSWQSHFQFFQSELNDSQKEAVMFALKQNEVAIVHGPPGTGKTTTVVEIILQTVHQRQKVLACAPSNVAVDNMVEKLSKYKIRLVRLGHPARILSVVQPYSLDALLKNSDSKDVINGLYADIDNVVMKIKKTKCKTERQNLRKESKILQQELKLREKQAVINLLKQADVVLSTLTSASYESPLKHLPSSHFQLVVIDECSQAVEAACWIPLLRAPRCVLAGDHLQLPPTITSLKAEKAGLSVSLMERLLELYGEKVTKMLTVQYRMHQDIMNWASEHMYQHRLISHPSVASHLLRDLPGVEENEDTSIPLLLIDTTGCGHWEMELTDKESKGNEGEADLVTLHVDKLIASGIRPEDIAIIAPYNLQVDLLKLRLANKYLKLEIKSVDGFQGQEKEVVILSLVRSNSIGEIGFLAENRRINVAVTRAKRHLAIVCDSETVSHNEFLRTLMNYITQHGDVRSAQQYEAELKLLPSSRPAKLHYQKEVKKTCESSTKQIEKPKARKKNRNKNKKEETSTKLASDGKYSTDDCVSTKESLHTSTDSENIRKEITDTLEKFVTTDSEERYSFPSTLTAFERLIVHEVAESLGLLHLSVGEKAERHITVEKKYIDVQLQPIPSTSVECVAGIDKQSLSKDSETKSSETSFRTGPSNCVVEHTVSLLPEKECQLCKKSVPSANFKLHLVQCERTPKQKYPKKTDVSSKLLKSVSDDVDLDTLLTKVKTADNRCSFPKCKQSIVTLGQLCTFCNFRYCLSHHIPEVHGCGQAAKDHARSRIRKEGKIYPGSGRPQQKPEPAKRAQLQLSLNKKISELSSKRKVNKP</sequence>
<evidence type="ECO:0000256" key="8">
    <source>
        <dbReference type="ARBA" id="ARBA00022771"/>
    </source>
</evidence>
<keyword evidence="9" id="KW-0378">Hydrolase</keyword>
<keyword evidence="7" id="KW-0547">Nucleotide-binding</keyword>
<keyword evidence="18" id="KW-0732">Signal</keyword>
<feature type="domain" description="AN1-type" evidence="19">
    <location>
        <begin position="913"/>
        <end position="962"/>
    </location>
</feature>
<dbReference type="PROSITE" id="PS51039">
    <property type="entry name" value="ZF_AN1"/>
    <property type="match status" value="1"/>
</dbReference>
<comment type="subcellular location">
    <subcellularLocation>
        <location evidence="2">Cytoplasm</location>
    </subcellularLocation>
    <subcellularLocation>
        <location evidence="1">Nucleus</location>
    </subcellularLocation>
</comment>
<accession>A0ABM1T1Y8</accession>
<evidence type="ECO:0000259" key="19">
    <source>
        <dbReference type="PROSITE" id="PS51039"/>
    </source>
</evidence>
<feature type="domain" description="R3H" evidence="20">
    <location>
        <begin position="736"/>
        <end position="800"/>
    </location>
</feature>
<dbReference type="InterPro" id="IPR050534">
    <property type="entry name" value="Coronavir_polyprotein_1ab"/>
</dbReference>
<evidence type="ECO:0000256" key="11">
    <source>
        <dbReference type="ARBA" id="ARBA00022833"/>
    </source>
</evidence>
<comment type="similarity">
    <text evidence="3">Belongs to the DNA2/NAM7 helicase family.</text>
</comment>
<dbReference type="Pfam" id="PF13087">
    <property type="entry name" value="AAA_12"/>
    <property type="match status" value="1"/>
</dbReference>
<dbReference type="InterPro" id="IPR041677">
    <property type="entry name" value="DNA2/NAM7_AAA_11"/>
</dbReference>
<gene>
    <name evidence="22" type="primary">LOC106466223</name>
</gene>
<dbReference type="SMART" id="SM00154">
    <property type="entry name" value="ZnF_AN1"/>
    <property type="match status" value="1"/>
</dbReference>
<evidence type="ECO:0000313" key="22">
    <source>
        <dbReference type="RefSeq" id="XP_022249894.1"/>
    </source>
</evidence>
<dbReference type="Proteomes" id="UP000694941">
    <property type="component" value="Unplaced"/>
</dbReference>
<dbReference type="RefSeq" id="XP_022249894.1">
    <property type="nucleotide sequence ID" value="XM_022394186.1"/>
</dbReference>
<evidence type="ECO:0000256" key="9">
    <source>
        <dbReference type="ARBA" id="ARBA00022801"/>
    </source>
</evidence>
<keyword evidence="8 15" id="KW-0863">Zinc-finger</keyword>
<evidence type="ECO:0000256" key="12">
    <source>
        <dbReference type="ARBA" id="ARBA00022840"/>
    </source>
</evidence>
<feature type="region of interest" description="Disordered" evidence="17">
    <location>
        <begin position="967"/>
        <end position="989"/>
    </location>
</feature>
<dbReference type="Gene3D" id="2.40.30.270">
    <property type="match status" value="1"/>
</dbReference>
<keyword evidence="12" id="KW-0067">ATP-binding</keyword>
<evidence type="ECO:0000256" key="15">
    <source>
        <dbReference type="PROSITE-ProRule" id="PRU00449"/>
    </source>
</evidence>
<evidence type="ECO:0000256" key="10">
    <source>
        <dbReference type="ARBA" id="ARBA00022806"/>
    </source>
</evidence>
<dbReference type="InterPro" id="IPR000058">
    <property type="entry name" value="Znf_AN1"/>
</dbReference>
<dbReference type="Pfam" id="PF01424">
    <property type="entry name" value="R3H"/>
    <property type="match status" value="1"/>
</dbReference>
<dbReference type="Pfam" id="PF01428">
    <property type="entry name" value="zf-AN1"/>
    <property type="match status" value="1"/>
</dbReference>
<keyword evidence="13" id="KW-0539">Nucleus</keyword>
<evidence type="ECO:0000256" key="2">
    <source>
        <dbReference type="ARBA" id="ARBA00004496"/>
    </source>
</evidence>
<feature type="chain" id="PRO_5045865206" description="DNA helicase" evidence="18">
    <location>
        <begin position="21"/>
        <end position="1011"/>
    </location>
</feature>